<dbReference type="PROSITE" id="PS51747">
    <property type="entry name" value="CYT_DCMP_DEAMINASES_2"/>
    <property type="match status" value="1"/>
</dbReference>
<dbReference type="InterPro" id="IPR058535">
    <property type="entry name" value="MafB19-deam"/>
</dbReference>
<dbReference type="GO" id="GO:0002100">
    <property type="term" value="P:tRNA wobble adenosine to inosine editing"/>
    <property type="evidence" value="ECO:0007669"/>
    <property type="project" value="UniProtKB-UniRule"/>
</dbReference>
<keyword evidence="3 6" id="KW-0378">Hydrolase</keyword>
<sequence length="156" mass="17395">MRYISFTDDPVTPPDEIFMKEALREAEKALEQDEVPIGAVIVSKGKIIGRGHNLTERLNDVTAHAEMQAFTAAAGYLGGKYLKDCTLYVTIEPCVMCAGASYWTQISRIVYGAEDEKRGFSKINSIITHPKTEITAGVMQQECATLIKDFFLKKRK</sequence>
<dbReference type="Proteomes" id="UP000238034">
    <property type="component" value="Unassembled WGS sequence"/>
</dbReference>
<keyword evidence="9" id="KW-1185">Reference proteome</keyword>
<dbReference type="InterPro" id="IPR002125">
    <property type="entry name" value="CMP_dCMP_dom"/>
</dbReference>
<organism evidence="8 9">
    <name type="scientific">Arcticibacter pallidicorallinus</name>
    <dbReference type="NCBI Taxonomy" id="1259464"/>
    <lineage>
        <taxon>Bacteria</taxon>
        <taxon>Pseudomonadati</taxon>
        <taxon>Bacteroidota</taxon>
        <taxon>Sphingobacteriia</taxon>
        <taxon>Sphingobacteriales</taxon>
        <taxon>Sphingobacteriaceae</taxon>
        <taxon>Arcticibacter</taxon>
    </lineage>
</organism>
<evidence type="ECO:0000259" key="7">
    <source>
        <dbReference type="PROSITE" id="PS51747"/>
    </source>
</evidence>
<evidence type="ECO:0000256" key="1">
    <source>
        <dbReference type="ARBA" id="ARBA00022694"/>
    </source>
</evidence>
<feature type="binding site" evidence="6">
    <location>
        <position position="94"/>
    </location>
    <ligand>
        <name>Zn(2+)</name>
        <dbReference type="ChEBI" id="CHEBI:29105"/>
        <note>catalytic</note>
    </ligand>
</feature>
<feature type="domain" description="CMP/dCMP-type deaminase" evidence="7">
    <location>
        <begin position="13"/>
        <end position="123"/>
    </location>
</feature>
<comment type="subunit">
    <text evidence="6">Homodimer.</text>
</comment>
<dbReference type="GO" id="GO:0008270">
    <property type="term" value="F:zinc ion binding"/>
    <property type="evidence" value="ECO:0007669"/>
    <property type="project" value="UniProtKB-UniRule"/>
</dbReference>
<dbReference type="InterPro" id="IPR028883">
    <property type="entry name" value="tRNA_aden_deaminase"/>
</dbReference>
<dbReference type="PANTHER" id="PTHR11079:SF202">
    <property type="entry name" value="TRNA-SPECIFIC ADENOSINE DEAMINASE"/>
    <property type="match status" value="1"/>
</dbReference>
<comment type="similarity">
    <text evidence="6">Belongs to the cytidine and deoxycytidylate deaminase family.</text>
</comment>
<dbReference type="AlphaFoldDB" id="A0A2T0U7A0"/>
<dbReference type="InterPro" id="IPR016193">
    <property type="entry name" value="Cytidine_deaminase-like"/>
</dbReference>
<feature type="active site" description="Proton donor" evidence="6">
    <location>
        <position position="66"/>
    </location>
</feature>
<name>A0A2T0U7A0_9SPHI</name>
<keyword evidence="2 6" id="KW-0479">Metal-binding</keyword>
<dbReference type="HAMAP" id="MF_00972">
    <property type="entry name" value="tRNA_aden_deaminase"/>
    <property type="match status" value="1"/>
</dbReference>
<dbReference type="EMBL" id="PVTH01000003">
    <property type="protein sequence ID" value="PRY53752.1"/>
    <property type="molecule type" value="Genomic_DNA"/>
</dbReference>
<evidence type="ECO:0000256" key="3">
    <source>
        <dbReference type="ARBA" id="ARBA00022801"/>
    </source>
</evidence>
<reference evidence="8 9" key="1">
    <citation type="submission" date="2018-03" db="EMBL/GenBank/DDBJ databases">
        <title>Genomic Encyclopedia of Type Strains, Phase III (KMG-III): the genomes of soil and plant-associated and newly described type strains.</title>
        <authorList>
            <person name="Whitman W."/>
        </authorList>
    </citation>
    <scope>NUCLEOTIDE SEQUENCE [LARGE SCALE GENOMIC DNA]</scope>
    <source>
        <strain evidence="8 9">CGMCC 1.9313</strain>
    </source>
</reference>
<feature type="binding site" evidence="6">
    <location>
        <position position="97"/>
    </location>
    <ligand>
        <name>Zn(2+)</name>
        <dbReference type="ChEBI" id="CHEBI:29105"/>
        <note>catalytic</note>
    </ligand>
</feature>
<dbReference type="Pfam" id="PF14437">
    <property type="entry name" value="MafB19-deam"/>
    <property type="match status" value="1"/>
</dbReference>
<dbReference type="GO" id="GO:0052717">
    <property type="term" value="F:tRNA-specific adenosine-34 deaminase activity"/>
    <property type="evidence" value="ECO:0007669"/>
    <property type="project" value="UniProtKB-UniRule"/>
</dbReference>
<proteinExistence type="inferred from homology"/>
<dbReference type="CDD" id="cd01285">
    <property type="entry name" value="nucleoside_deaminase"/>
    <property type="match status" value="1"/>
</dbReference>
<comment type="catalytic activity">
    <reaction evidence="5 6">
        <text>adenosine(34) in tRNA + H2O + H(+) = inosine(34) in tRNA + NH4(+)</text>
        <dbReference type="Rhea" id="RHEA:43168"/>
        <dbReference type="Rhea" id="RHEA-COMP:10373"/>
        <dbReference type="Rhea" id="RHEA-COMP:10374"/>
        <dbReference type="ChEBI" id="CHEBI:15377"/>
        <dbReference type="ChEBI" id="CHEBI:15378"/>
        <dbReference type="ChEBI" id="CHEBI:28938"/>
        <dbReference type="ChEBI" id="CHEBI:74411"/>
        <dbReference type="ChEBI" id="CHEBI:82852"/>
        <dbReference type="EC" id="3.5.4.33"/>
    </reaction>
</comment>
<dbReference type="EC" id="3.5.4.33" evidence="6"/>
<dbReference type="PANTHER" id="PTHR11079">
    <property type="entry name" value="CYTOSINE DEAMINASE FAMILY MEMBER"/>
    <property type="match status" value="1"/>
</dbReference>
<dbReference type="OrthoDB" id="9802676at2"/>
<comment type="caution">
    <text evidence="8">The sequence shown here is derived from an EMBL/GenBank/DDBJ whole genome shotgun (WGS) entry which is preliminary data.</text>
</comment>
<evidence type="ECO:0000313" key="9">
    <source>
        <dbReference type="Proteomes" id="UP000238034"/>
    </source>
</evidence>
<comment type="function">
    <text evidence="6">Catalyzes the deamination of adenosine to inosine at the wobble position 34 of tRNA(Arg2).</text>
</comment>
<evidence type="ECO:0000256" key="4">
    <source>
        <dbReference type="ARBA" id="ARBA00022833"/>
    </source>
</evidence>
<comment type="cofactor">
    <cofactor evidence="6">
        <name>Zn(2+)</name>
        <dbReference type="ChEBI" id="CHEBI:29105"/>
    </cofactor>
    <text evidence="6">Binds 1 zinc ion per subunit.</text>
</comment>
<dbReference type="SUPFAM" id="SSF53927">
    <property type="entry name" value="Cytidine deaminase-like"/>
    <property type="match status" value="1"/>
</dbReference>
<keyword evidence="4 6" id="KW-0862">Zinc</keyword>
<keyword evidence="1 6" id="KW-0819">tRNA processing</keyword>
<gene>
    <name evidence="6" type="primary">tadA</name>
    <name evidence="8" type="ORF">B0I27_103222</name>
</gene>
<evidence type="ECO:0000256" key="6">
    <source>
        <dbReference type="HAMAP-Rule" id="MF_00972"/>
    </source>
</evidence>
<accession>A0A2T0U7A0</accession>
<dbReference type="RefSeq" id="WP_106292345.1">
    <property type="nucleotide sequence ID" value="NZ_PVTH01000003.1"/>
</dbReference>
<dbReference type="Gene3D" id="3.40.140.10">
    <property type="entry name" value="Cytidine Deaminase, domain 2"/>
    <property type="match status" value="1"/>
</dbReference>
<protein>
    <recommendedName>
        <fullName evidence="6">tRNA-specific adenosine deaminase</fullName>
        <ecNumber evidence="6">3.5.4.33</ecNumber>
    </recommendedName>
</protein>
<feature type="binding site" evidence="6">
    <location>
        <position position="64"/>
    </location>
    <ligand>
        <name>Zn(2+)</name>
        <dbReference type="ChEBI" id="CHEBI:29105"/>
        <note>catalytic</note>
    </ligand>
</feature>
<evidence type="ECO:0000256" key="5">
    <source>
        <dbReference type="ARBA" id="ARBA00048045"/>
    </source>
</evidence>
<evidence type="ECO:0000313" key="8">
    <source>
        <dbReference type="EMBL" id="PRY53752.1"/>
    </source>
</evidence>
<evidence type="ECO:0000256" key="2">
    <source>
        <dbReference type="ARBA" id="ARBA00022723"/>
    </source>
</evidence>